<evidence type="ECO:0000256" key="1">
    <source>
        <dbReference type="SAM" id="MobiDB-lite"/>
    </source>
</evidence>
<reference evidence="2 3" key="1">
    <citation type="journal article" date="2013" name="Science">
        <title>Pandoraviruses: amoeba viruses with genomes up to 2.5 Mb reaching that of parasitic eukaryotes.</title>
        <authorList>
            <person name="Philippe N."/>
            <person name="Legendre M."/>
            <person name="Doutre G."/>
            <person name="Coute Y."/>
            <person name="Poirot O."/>
            <person name="Lescot M."/>
            <person name="Arslan D."/>
            <person name="Seltzer V."/>
            <person name="Bertaux L."/>
            <person name="Bruley C."/>
            <person name="Garin J."/>
            <person name="Claverie J.M."/>
            <person name="Abergel C."/>
        </authorList>
    </citation>
    <scope>NUCLEOTIDE SEQUENCE [LARGE SCALE GENOMIC DNA]</scope>
</reference>
<accession>A0A291ATF6</accession>
<feature type="region of interest" description="Disordered" evidence="1">
    <location>
        <begin position="324"/>
        <end position="450"/>
    </location>
</feature>
<feature type="region of interest" description="Disordered" evidence="1">
    <location>
        <begin position="265"/>
        <end position="304"/>
    </location>
</feature>
<gene>
    <name evidence="2" type="ORF">psal_cds_69</name>
</gene>
<name>A0A291ATF6_9VIRU</name>
<feature type="compositionally biased region" description="Low complexity" evidence="1">
    <location>
        <begin position="288"/>
        <end position="304"/>
    </location>
</feature>
<dbReference type="KEGG" id="vg:34568081"/>
<feature type="compositionally biased region" description="Basic and acidic residues" evidence="1">
    <location>
        <begin position="113"/>
        <end position="122"/>
    </location>
</feature>
<feature type="region of interest" description="Disordered" evidence="1">
    <location>
        <begin position="553"/>
        <end position="588"/>
    </location>
</feature>
<protein>
    <submittedName>
        <fullName evidence="2">Uncharacterized protein</fullName>
    </submittedName>
</protein>
<dbReference type="GeneID" id="34568081"/>
<evidence type="ECO:0000313" key="2">
    <source>
        <dbReference type="EMBL" id="ATE82114.1"/>
    </source>
</evidence>
<dbReference type="EMBL" id="KC977571">
    <property type="protein sequence ID" value="ATE82114.1"/>
    <property type="molecule type" value="Genomic_DNA"/>
</dbReference>
<organism evidence="2 3">
    <name type="scientific">Pandoravirus salinus</name>
    <dbReference type="NCBI Taxonomy" id="1349410"/>
    <lineage>
        <taxon>Viruses</taxon>
        <taxon>Pandoravirus</taxon>
    </lineage>
</organism>
<feature type="compositionally biased region" description="Low complexity" evidence="1">
    <location>
        <begin position="441"/>
        <end position="450"/>
    </location>
</feature>
<feature type="compositionally biased region" description="Basic and acidic residues" evidence="1">
    <location>
        <begin position="405"/>
        <end position="420"/>
    </location>
</feature>
<dbReference type="RefSeq" id="YP_009429953.1">
    <property type="nucleotide sequence ID" value="NC_022098.1"/>
</dbReference>
<keyword evidence="3" id="KW-1185">Reference proteome</keyword>
<proteinExistence type="predicted"/>
<feature type="region of interest" description="Disordered" evidence="1">
    <location>
        <begin position="109"/>
        <end position="155"/>
    </location>
</feature>
<feature type="compositionally biased region" description="Low complexity" evidence="1">
    <location>
        <begin position="421"/>
        <end position="433"/>
    </location>
</feature>
<sequence>MKGNTRSMEGIALVTVWTANVDEKPLSVTVPCRDVGGSVFATVQALIAQAYASAHPDRPALGFWPDGSYVATNAAREPLFHADQKVADVLDQCGPHNVIHVVDIHSLAASQSDGRDDPDTPTRRLAPLQSRPSAGSPRAPPPHQTPTRARTHAPRTTIRCSNDGCWLSAKDVVCDALSLWGVHSALPQNTVRRMKENHPDMFVKRALAGGGAHAPVIDTDHVALFCERCAAGMAPAYSEAMRAYARSARCAQSIAHIIERRARHAHLSGSAPPARVRGGSIAKHASRSADSSSSSSSSSSLSTSLSTASPVARLALASTPHASSDAAWSASGPLTAGPHSPSSVSNDSECLSPKDGWSNDGDCSPCQRSAPASPGHLASQRVDAVEPEGPDRSPAQKSRRRARKGDHAPTDDTRDNRDADSNVVDDAAATAGRPTKRRRTSSSPSLPPLMTTETKQAHNAAVAARLMRQCAASASTSGTHGHLCVWRWGVDRRWRLAAEVRCTSAGENAPWEVVFEVSSTGGNTSGGAPAWIDARDLATMIHRAIKSPRDLVAAGKSDKMPSLDASYTDDGARHDDTPPTGASQDPAVATAVTRPCNVASALDGWLAWSCRRWVRDPQDRATGLDLFQRVVAFGVPAADTPYGPYWACLIEDMRNALA</sequence>
<feature type="compositionally biased region" description="Polar residues" evidence="1">
    <location>
        <begin position="340"/>
        <end position="349"/>
    </location>
</feature>
<evidence type="ECO:0000313" key="3">
    <source>
        <dbReference type="Proteomes" id="UP000204584"/>
    </source>
</evidence>
<dbReference type="Proteomes" id="UP000204584">
    <property type="component" value="Segment"/>
</dbReference>